<keyword evidence="2" id="KW-1133">Transmembrane helix</keyword>
<dbReference type="SUPFAM" id="SSF54928">
    <property type="entry name" value="RNA-binding domain, RBD"/>
    <property type="match status" value="1"/>
</dbReference>
<dbReference type="AlphaFoldDB" id="A0A2P2M7S3"/>
<dbReference type="Pfam" id="PF00076">
    <property type="entry name" value="RRM_1"/>
    <property type="match status" value="1"/>
</dbReference>
<name>A0A2P2M7S3_RHIMU</name>
<reference evidence="4" key="1">
    <citation type="submission" date="2018-02" db="EMBL/GenBank/DDBJ databases">
        <title>Rhizophora mucronata_Transcriptome.</title>
        <authorList>
            <person name="Meera S.P."/>
            <person name="Sreeshan A."/>
            <person name="Augustine A."/>
        </authorList>
    </citation>
    <scope>NUCLEOTIDE SEQUENCE</scope>
    <source>
        <tissue evidence="4">Leaf</tissue>
    </source>
</reference>
<evidence type="ECO:0000256" key="2">
    <source>
        <dbReference type="SAM" id="Phobius"/>
    </source>
</evidence>
<dbReference type="EMBL" id="GGEC01045797">
    <property type="protein sequence ID" value="MBX26281.1"/>
    <property type="molecule type" value="Transcribed_RNA"/>
</dbReference>
<dbReference type="GO" id="GO:0003723">
    <property type="term" value="F:RNA binding"/>
    <property type="evidence" value="ECO:0007669"/>
    <property type="project" value="UniProtKB-UniRule"/>
</dbReference>
<evidence type="ECO:0000313" key="4">
    <source>
        <dbReference type="EMBL" id="MBX26281.1"/>
    </source>
</evidence>
<evidence type="ECO:0000259" key="3">
    <source>
        <dbReference type="PROSITE" id="PS50102"/>
    </source>
</evidence>
<organism evidence="4">
    <name type="scientific">Rhizophora mucronata</name>
    <name type="common">Asiatic mangrove</name>
    <dbReference type="NCBI Taxonomy" id="61149"/>
    <lineage>
        <taxon>Eukaryota</taxon>
        <taxon>Viridiplantae</taxon>
        <taxon>Streptophyta</taxon>
        <taxon>Embryophyta</taxon>
        <taxon>Tracheophyta</taxon>
        <taxon>Spermatophyta</taxon>
        <taxon>Magnoliopsida</taxon>
        <taxon>eudicotyledons</taxon>
        <taxon>Gunneridae</taxon>
        <taxon>Pentapetalae</taxon>
        <taxon>rosids</taxon>
        <taxon>fabids</taxon>
        <taxon>Malpighiales</taxon>
        <taxon>Rhizophoraceae</taxon>
        <taxon>Rhizophora</taxon>
    </lineage>
</organism>
<feature type="domain" description="RRM" evidence="3">
    <location>
        <begin position="11"/>
        <end position="49"/>
    </location>
</feature>
<dbReference type="PANTHER" id="PTHR48038">
    <property type="entry name" value="RIBONUCLEOPROTEIN RB97D"/>
    <property type="match status" value="1"/>
</dbReference>
<evidence type="ECO:0000256" key="1">
    <source>
        <dbReference type="PROSITE-ProRule" id="PRU00176"/>
    </source>
</evidence>
<dbReference type="InterPro" id="IPR035979">
    <property type="entry name" value="RBD_domain_sf"/>
</dbReference>
<dbReference type="InterPro" id="IPR012677">
    <property type="entry name" value="Nucleotide-bd_a/b_plait_sf"/>
</dbReference>
<keyword evidence="2" id="KW-0472">Membrane</keyword>
<dbReference type="InterPro" id="IPR000504">
    <property type="entry name" value="RRM_dom"/>
</dbReference>
<dbReference type="Gene3D" id="3.30.70.330">
    <property type="match status" value="1"/>
</dbReference>
<dbReference type="PANTHER" id="PTHR48038:SF1">
    <property type="entry name" value="RIBONUCLEOPROTEIN RB97D"/>
    <property type="match status" value="1"/>
</dbReference>
<accession>A0A2P2M7S3</accession>
<protein>
    <submittedName>
        <fullName evidence="4">Arginine/serine-rich splicing factor</fullName>
    </submittedName>
</protein>
<dbReference type="PROSITE" id="PS50102">
    <property type="entry name" value="RRM"/>
    <property type="match status" value="1"/>
</dbReference>
<feature type="transmembrane region" description="Helical" evidence="2">
    <location>
        <begin position="46"/>
        <end position="64"/>
    </location>
</feature>
<keyword evidence="2" id="KW-0812">Transmembrane</keyword>
<keyword evidence="1" id="KW-0694">RNA-binding</keyword>
<proteinExistence type="predicted"/>
<sequence>MPRYNDRYANTRLYVGHLASRTRSRDLEHFFSKYGRVRDVDMKRDYAFVVSVSSFLLIVVAPLLNPINF</sequence>